<evidence type="ECO:0000313" key="3">
    <source>
        <dbReference type="Proteomes" id="UP001177003"/>
    </source>
</evidence>
<feature type="compositionally biased region" description="Acidic residues" evidence="1">
    <location>
        <begin position="194"/>
        <end position="204"/>
    </location>
</feature>
<dbReference type="AlphaFoldDB" id="A0AA35YT02"/>
<keyword evidence="3" id="KW-1185">Reference proteome</keyword>
<organism evidence="2 3">
    <name type="scientific">Lactuca saligna</name>
    <name type="common">Willowleaf lettuce</name>
    <dbReference type="NCBI Taxonomy" id="75948"/>
    <lineage>
        <taxon>Eukaryota</taxon>
        <taxon>Viridiplantae</taxon>
        <taxon>Streptophyta</taxon>
        <taxon>Embryophyta</taxon>
        <taxon>Tracheophyta</taxon>
        <taxon>Spermatophyta</taxon>
        <taxon>Magnoliopsida</taxon>
        <taxon>eudicotyledons</taxon>
        <taxon>Gunneridae</taxon>
        <taxon>Pentapetalae</taxon>
        <taxon>asterids</taxon>
        <taxon>campanulids</taxon>
        <taxon>Asterales</taxon>
        <taxon>Asteraceae</taxon>
        <taxon>Cichorioideae</taxon>
        <taxon>Cichorieae</taxon>
        <taxon>Lactucinae</taxon>
        <taxon>Lactuca</taxon>
    </lineage>
</organism>
<gene>
    <name evidence="2" type="ORF">LSALG_LOCUS19333</name>
</gene>
<reference evidence="2" key="1">
    <citation type="submission" date="2023-04" db="EMBL/GenBank/DDBJ databases">
        <authorList>
            <person name="Vijverberg K."/>
            <person name="Xiong W."/>
            <person name="Schranz E."/>
        </authorList>
    </citation>
    <scope>NUCLEOTIDE SEQUENCE</scope>
</reference>
<feature type="region of interest" description="Disordered" evidence="1">
    <location>
        <begin position="176"/>
        <end position="221"/>
    </location>
</feature>
<feature type="compositionally biased region" description="Low complexity" evidence="1">
    <location>
        <begin position="209"/>
        <end position="221"/>
    </location>
</feature>
<dbReference type="Proteomes" id="UP001177003">
    <property type="component" value="Chromosome 4"/>
</dbReference>
<evidence type="ECO:0000256" key="1">
    <source>
        <dbReference type="SAM" id="MobiDB-lite"/>
    </source>
</evidence>
<accession>A0AA35YT02</accession>
<sequence>MYQSTQAQSINLNIPFSSIQEQSLTHVTDSKLSEAGAVPPTSKATTSMIPSLGEGGSGIFDKYWSDFVDRAHTRHPKLSREQVEYMTPTVDVPNSNNTVDDSPWNEVVARGVVANSKNATDNPPTFTSVEVPKLDVKYDLFDEIMFRDDNTIVSIILVPMTFNLLQKPSSSKPCFDFGTLEGKHGDKTQGDPSEPNDDQNEDEYEKNSESSTSDTGSSNENVVDPFSLFELKIKSFSEVQVAAPSDLDRSN</sequence>
<dbReference type="EMBL" id="OX465080">
    <property type="protein sequence ID" value="CAI9279539.1"/>
    <property type="molecule type" value="Genomic_DNA"/>
</dbReference>
<proteinExistence type="predicted"/>
<name>A0AA35YT02_LACSI</name>
<evidence type="ECO:0000313" key="2">
    <source>
        <dbReference type="EMBL" id="CAI9279539.1"/>
    </source>
</evidence>
<protein>
    <submittedName>
        <fullName evidence="2">Uncharacterized protein</fullName>
    </submittedName>
</protein>